<gene>
    <name evidence="1" type="ORF">NPIL_48181</name>
</gene>
<keyword evidence="2" id="KW-1185">Reference proteome</keyword>
<proteinExistence type="predicted"/>
<evidence type="ECO:0000313" key="1">
    <source>
        <dbReference type="EMBL" id="GFT71382.1"/>
    </source>
</evidence>
<sequence length="113" mass="12962">MFSINPHEKLYNCFEITGFLIHGGDDLVELRVRNHSSRDTGAIRGKMSFKDLDTAVPNSKSVVDLEACFWQCFSNVSISSPDQTIGYYFTDADLSSILSWMRRCFQEHFKLRA</sequence>
<accession>A0A8X6PKL0</accession>
<evidence type="ECO:0000313" key="2">
    <source>
        <dbReference type="Proteomes" id="UP000887013"/>
    </source>
</evidence>
<dbReference type="EMBL" id="BMAW01116626">
    <property type="protein sequence ID" value="GFT71382.1"/>
    <property type="molecule type" value="Genomic_DNA"/>
</dbReference>
<name>A0A8X6PKL0_NEPPI</name>
<dbReference type="AlphaFoldDB" id="A0A8X6PKL0"/>
<protein>
    <submittedName>
        <fullName evidence="1">Uncharacterized protein</fullName>
    </submittedName>
</protein>
<dbReference type="Proteomes" id="UP000887013">
    <property type="component" value="Unassembled WGS sequence"/>
</dbReference>
<reference evidence="1" key="1">
    <citation type="submission" date="2020-08" db="EMBL/GenBank/DDBJ databases">
        <title>Multicomponent nature underlies the extraordinary mechanical properties of spider dragline silk.</title>
        <authorList>
            <person name="Kono N."/>
            <person name="Nakamura H."/>
            <person name="Mori M."/>
            <person name="Yoshida Y."/>
            <person name="Ohtoshi R."/>
            <person name="Malay A.D."/>
            <person name="Moran D.A.P."/>
            <person name="Tomita M."/>
            <person name="Numata K."/>
            <person name="Arakawa K."/>
        </authorList>
    </citation>
    <scope>NUCLEOTIDE SEQUENCE</scope>
</reference>
<comment type="caution">
    <text evidence="1">The sequence shown here is derived from an EMBL/GenBank/DDBJ whole genome shotgun (WGS) entry which is preliminary data.</text>
</comment>
<organism evidence="1 2">
    <name type="scientific">Nephila pilipes</name>
    <name type="common">Giant wood spider</name>
    <name type="synonym">Nephila maculata</name>
    <dbReference type="NCBI Taxonomy" id="299642"/>
    <lineage>
        <taxon>Eukaryota</taxon>
        <taxon>Metazoa</taxon>
        <taxon>Ecdysozoa</taxon>
        <taxon>Arthropoda</taxon>
        <taxon>Chelicerata</taxon>
        <taxon>Arachnida</taxon>
        <taxon>Araneae</taxon>
        <taxon>Araneomorphae</taxon>
        <taxon>Entelegynae</taxon>
        <taxon>Araneoidea</taxon>
        <taxon>Nephilidae</taxon>
        <taxon>Nephila</taxon>
    </lineage>
</organism>